<sequence length="83" mass="8970">MALNLANRTVEDKAILAARILGGNKTAAVEAALDDFLARHGTKERREEISRDVALLLDGFSRLPVLDARPADAIIGYDEKGLP</sequence>
<dbReference type="AlphaFoldDB" id="A0A450T0B8"/>
<dbReference type="InterPro" id="IPR011660">
    <property type="entry name" value="VapB-like"/>
</dbReference>
<evidence type="ECO:0000313" key="1">
    <source>
        <dbReference type="EMBL" id="VFJ47871.1"/>
    </source>
</evidence>
<reference evidence="2" key="1">
    <citation type="submission" date="2019-02" db="EMBL/GenBank/DDBJ databases">
        <authorList>
            <person name="Gruber-Vodicka R. H."/>
            <person name="Seah K. B. B."/>
        </authorList>
    </citation>
    <scope>NUCLEOTIDE SEQUENCE</scope>
    <source>
        <strain evidence="2">BECK_DK161</strain>
        <strain evidence="1">BECK_DK47</strain>
    </source>
</reference>
<dbReference type="EMBL" id="CAADEY010000076">
    <property type="protein sequence ID" value="VFJ59941.1"/>
    <property type="molecule type" value="Genomic_DNA"/>
</dbReference>
<dbReference type="Pfam" id="PF07704">
    <property type="entry name" value="PSK_trans_fac"/>
    <property type="match status" value="1"/>
</dbReference>
<protein>
    <submittedName>
        <fullName evidence="2">Antitoxin VapB</fullName>
    </submittedName>
</protein>
<proteinExistence type="predicted"/>
<organism evidence="2">
    <name type="scientific">Candidatus Kentrum sp. DK</name>
    <dbReference type="NCBI Taxonomy" id="2126562"/>
    <lineage>
        <taxon>Bacteria</taxon>
        <taxon>Pseudomonadati</taxon>
        <taxon>Pseudomonadota</taxon>
        <taxon>Gammaproteobacteria</taxon>
        <taxon>Candidatus Kentrum</taxon>
    </lineage>
</organism>
<name>A0A450T0B8_9GAMM</name>
<gene>
    <name evidence="1" type="ORF">BECKDK2373B_GA0170837_10192</name>
    <name evidence="2" type="ORF">BECKDK2373C_GA0170839_10765</name>
</gene>
<accession>A0A450T0B8</accession>
<dbReference type="EMBL" id="CAADEX010000019">
    <property type="protein sequence ID" value="VFJ47871.1"/>
    <property type="molecule type" value="Genomic_DNA"/>
</dbReference>
<evidence type="ECO:0000313" key="2">
    <source>
        <dbReference type="EMBL" id="VFJ59941.1"/>
    </source>
</evidence>